<evidence type="ECO:0000259" key="5">
    <source>
        <dbReference type="Pfam" id="PF25452"/>
    </source>
</evidence>
<evidence type="ECO:0000256" key="3">
    <source>
        <dbReference type="ARBA" id="ARBA00023136"/>
    </source>
</evidence>
<evidence type="ECO:0000256" key="2">
    <source>
        <dbReference type="ARBA" id="ARBA00022692"/>
    </source>
</evidence>
<keyword evidence="4" id="KW-1133">Transmembrane helix</keyword>
<reference evidence="7" key="1">
    <citation type="submission" date="2025-08" db="UniProtKB">
        <authorList>
            <consortium name="RefSeq"/>
        </authorList>
    </citation>
    <scope>IDENTIFICATION</scope>
</reference>
<feature type="transmembrane region" description="Helical" evidence="4">
    <location>
        <begin position="97"/>
        <end position="119"/>
    </location>
</feature>
<comment type="subcellular location">
    <subcellularLocation>
        <location evidence="1">Membrane</location>
        <topology evidence="1">Multi-pass membrane protein</topology>
    </subcellularLocation>
</comment>
<name>A0ABM0SCP0_GALVR</name>
<keyword evidence="2 4" id="KW-0812">Transmembrane</keyword>
<dbReference type="RefSeq" id="XP_008590631.1">
    <property type="nucleotide sequence ID" value="XM_008592409.1"/>
</dbReference>
<evidence type="ECO:0000256" key="1">
    <source>
        <dbReference type="ARBA" id="ARBA00004141"/>
    </source>
</evidence>
<evidence type="ECO:0000313" key="7">
    <source>
        <dbReference type="RefSeq" id="XP_008590631.1"/>
    </source>
</evidence>
<dbReference type="Proteomes" id="UP000694923">
    <property type="component" value="Unplaced"/>
</dbReference>
<feature type="transmembrane region" description="Helical" evidence="4">
    <location>
        <begin position="139"/>
        <end position="160"/>
    </location>
</feature>
<dbReference type="InterPro" id="IPR033542">
    <property type="entry name" value="TM225"/>
</dbReference>
<dbReference type="GeneID" id="103607962"/>
<evidence type="ECO:0000256" key="4">
    <source>
        <dbReference type="SAM" id="Phobius"/>
    </source>
</evidence>
<accession>A0ABM0SCP0</accession>
<dbReference type="Pfam" id="PF25452">
    <property type="entry name" value="TM225"/>
    <property type="match status" value="1"/>
</dbReference>
<feature type="transmembrane region" description="Helical" evidence="4">
    <location>
        <begin position="12"/>
        <end position="30"/>
    </location>
</feature>
<keyword evidence="3 4" id="KW-0472">Membrane</keyword>
<dbReference type="Gene3D" id="1.20.140.150">
    <property type="match status" value="1"/>
</dbReference>
<feature type="domain" description="Transmembrane protein 225" evidence="5">
    <location>
        <begin position="1"/>
        <end position="164"/>
    </location>
</feature>
<protein>
    <submittedName>
        <fullName evidence="7">Transmembrane protein 225</fullName>
    </submittedName>
</protein>
<feature type="transmembrane region" description="Helical" evidence="4">
    <location>
        <begin position="65"/>
        <end position="85"/>
    </location>
</feature>
<keyword evidence="6" id="KW-1185">Reference proteome</keyword>
<gene>
    <name evidence="7" type="primary">TMEM225</name>
</gene>
<dbReference type="PANTHER" id="PTHR36477:SF1">
    <property type="entry name" value="TRANSMEMBRANE PROTEIN 225"/>
    <property type="match status" value="1"/>
</dbReference>
<dbReference type="PANTHER" id="PTHR36477">
    <property type="entry name" value="TRANSMEMBRANE PROTEIN 225"/>
    <property type="match status" value="1"/>
</dbReference>
<proteinExistence type="predicted"/>
<dbReference type="InterPro" id="IPR057351">
    <property type="entry name" value="TM225_dom"/>
</dbReference>
<organism evidence="6 7">
    <name type="scientific">Galeopterus variegatus</name>
    <name type="common">Malayan flying lemur</name>
    <name type="synonym">Cynocephalus variegatus</name>
    <dbReference type="NCBI Taxonomy" id="482537"/>
    <lineage>
        <taxon>Eukaryota</taxon>
        <taxon>Metazoa</taxon>
        <taxon>Chordata</taxon>
        <taxon>Craniata</taxon>
        <taxon>Vertebrata</taxon>
        <taxon>Euteleostomi</taxon>
        <taxon>Mammalia</taxon>
        <taxon>Eutheria</taxon>
        <taxon>Euarchontoglires</taxon>
        <taxon>Dermoptera</taxon>
        <taxon>Cynocephalidae</taxon>
        <taxon>Galeopterus</taxon>
    </lineage>
</organism>
<evidence type="ECO:0000313" key="6">
    <source>
        <dbReference type="Proteomes" id="UP000694923"/>
    </source>
</evidence>
<sequence length="233" mass="26768">MVRMSSRNIQAMNLLFSSWAVALLVIGVIVDEWIELIPHTQKNKLGHSPWMVCCTTIWPEDNLKVIRIMMIWVFILSFFLNLILGLESTCMFPQNKYVHLIIAFISFLSGILLLCTLLLYHHNLRQGQTMYFSSYKISWVTIAAYVNVIFLVTCGILSLLQCKQYTNNCTCLNICKSAKKCKDVQQSGDPIQVTSLPEHSAVLRSIVRRHSVNSDEDALRRSQVQKRRVTWAL</sequence>